<dbReference type="PROSITE" id="PS51340">
    <property type="entry name" value="MOSC"/>
    <property type="match status" value="1"/>
</dbReference>
<accession>A0ABM0H1M5</accession>
<evidence type="ECO:0000313" key="4">
    <source>
        <dbReference type="RefSeq" id="XP_002742208.1"/>
    </source>
</evidence>
<dbReference type="PANTHER" id="PTHR14237:SF19">
    <property type="entry name" value="MITOCHONDRIAL AMIDOXIME REDUCING COMPONENT 1"/>
    <property type="match status" value="1"/>
</dbReference>
<dbReference type="InterPro" id="IPR005303">
    <property type="entry name" value="MOCOS_middle"/>
</dbReference>
<dbReference type="InterPro" id="IPR005302">
    <property type="entry name" value="MoCF_Sase_C"/>
</dbReference>
<dbReference type="InterPro" id="IPR011037">
    <property type="entry name" value="Pyrv_Knase-like_insert_dom_sf"/>
</dbReference>
<keyword evidence="1" id="KW-0812">Transmembrane</keyword>
<feature type="domain" description="MOSC" evidence="2">
    <location>
        <begin position="181"/>
        <end position="330"/>
    </location>
</feature>
<dbReference type="Pfam" id="PF03473">
    <property type="entry name" value="MOSC"/>
    <property type="match status" value="1"/>
</dbReference>
<evidence type="ECO:0000313" key="3">
    <source>
        <dbReference type="Proteomes" id="UP000694865"/>
    </source>
</evidence>
<evidence type="ECO:0000256" key="1">
    <source>
        <dbReference type="SAM" id="Phobius"/>
    </source>
</evidence>
<protein>
    <submittedName>
        <fullName evidence="4">MOSC domain-containing protein 1, mitochondrial-like</fullName>
    </submittedName>
</protein>
<dbReference type="Pfam" id="PF03476">
    <property type="entry name" value="MOSC_N"/>
    <property type="match status" value="1"/>
</dbReference>
<feature type="transmembrane region" description="Helical" evidence="1">
    <location>
        <begin position="6"/>
        <end position="28"/>
    </location>
</feature>
<keyword evidence="1" id="KW-0472">Membrane</keyword>
<dbReference type="SUPFAM" id="SSF50800">
    <property type="entry name" value="PK beta-barrel domain-like"/>
    <property type="match status" value="1"/>
</dbReference>
<name>A0ABM0H1M5_SACKO</name>
<evidence type="ECO:0000259" key="2">
    <source>
        <dbReference type="PROSITE" id="PS51340"/>
    </source>
</evidence>
<dbReference type="RefSeq" id="XP_002742208.1">
    <property type="nucleotide sequence ID" value="XM_002742162.2"/>
</dbReference>
<organism evidence="3 4">
    <name type="scientific">Saccoglossus kowalevskii</name>
    <name type="common">Acorn worm</name>
    <dbReference type="NCBI Taxonomy" id="10224"/>
    <lineage>
        <taxon>Eukaryota</taxon>
        <taxon>Metazoa</taxon>
        <taxon>Hemichordata</taxon>
        <taxon>Enteropneusta</taxon>
        <taxon>Harrimaniidae</taxon>
        <taxon>Saccoglossus</taxon>
    </lineage>
</organism>
<proteinExistence type="predicted"/>
<reference evidence="4" key="1">
    <citation type="submission" date="2025-08" db="UniProtKB">
        <authorList>
            <consortium name="RefSeq"/>
        </authorList>
    </citation>
    <scope>IDENTIFICATION</scope>
    <source>
        <tissue evidence="4">Testes</tissue>
    </source>
</reference>
<keyword evidence="3" id="KW-1185">Reference proteome</keyword>
<dbReference type="SUPFAM" id="SSF141673">
    <property type="entry name" value="MOSC N-terminal domain-like"/>
    <property type="match status" value="1"/>
</dbReference>
<dbReference type="GeneID" id="100368608"/>
<gene>
    <name evidence="4" type="primary">LOC100368608</name>
</gene>
<sequence>MSHSFFSREVVLGVLATCAGITVGAILYKSVHRKRVYKSVGTLSRIFVHPVKSCRGLQLQNAYCSKVGLVCGVLKDRHWIILNEENQFRGISHEPTMALISPTASEDGRYLLLDAPNMSRLEVPIDTNTLPEHERKTISFRLWRQNAQGKYCGAKAEQWLTQYFGKPMKLVHGDDDNLIRREIGKARPPIQLGEEGDCMVYQEDASYMLHSQASLADLNSKMQEPITDRNLRPNFVVSGRDAYDEDKWKYVKIGEVVLRRVKLDERCKVTTVDPETGIVSEKNEPIATLKTYRMCKEEDRPLYHNCPLFGVHYAIDVVGRVNIGDTVYVVYG</sequence>
<dbReference type="PANTHER" id="PTHR14237">
    <property type="entry name" value="MOLYBDOPTERIN COFACTOR SULFURASE MOSC"/>
    <property type="match status" value="1"/>
</dbReference>
<dbReference type="Proteomes" id="UP000694865">
    <property type="component" value="Unplaced"/>
</dbReference>
<keyword evidence="1" id="KW-1133">Transmembrane helix</keyword>